<dbReference type="InterPro" id="IPR036063">
    <property type="entry name" value="Smr_dom_sf"/>
</dbReference>
<dbReference type="AlphaFoldDB" id="A0A238XND7"/>
<feature type="domain" description="Smr" evidence="1">
    <location>
        <begin position="128"/>
        <end position="181"/>
    </location>
</feature>
<keyword evidence="3" id="KW-1185">Reference proteome</keyword>
<dbReference type="Pfam" id="PF01713">
    <property type="entry name" value="Smr"/>
    <property type="match status" value="1"/>
</dbReference>
<dbReference type="OrthoDB" id="1524810at2"/>
<proteinExistence type="predicted"/>
<organism evidence="2 3">
    <name type="scientific">Lutibacter agarilyticus</name>
    <dbReference type="NCBI Taxonomy" id="1109740"/>
    <lineage>
        <taxon>Bacteria</taxon>
        <taxon>Pseudomonadati</taxon>
        <taxon>Bacteroidota</taxon>
        <taxon>Flavobacteriia</taxon>
        <taxon>Flavobacteriales</taxon>
        <taxon>Flavobacteriaceae</taxon>
        <taxon>Lutibacter</taxon>
    </lineage>
</organism>
<name>A0A238XND7_9FLAO</name>
<gene>
    <name evidence="2" type="ORF">SAMN06265371_106166</name>
</gene>
<evidence type="ECO:0000313" key="3">
    <source>
        <dbReference type="Proteomes" id="UP000198384"/>
    </source>
</evidence>
<sequence length="188" mass="21498">MSFKIGDKVAVIDDAISGKVIAVHPTKIVIETTDGFPFEFMPKELVVIKQSQSELSKYSDISNESLLLQKEDFTSKKKKTTKFKTDLKPEKQPPMEVDLHIHNLTASVKGLDNYDMLTIQMEHAKHKLEFAIRNRIPRVVFIHGVGAGVLKSELQFLFKNYHVEYYEASYKKYGLGATEVYVFQNPKN</sequence>
<evidence type="ECO:0000259" key="1">
    <source>
        <dbReference type="Pfam" id="PF01713"/>
    </source>
</evidence>
<accession>A0A238XND7</accession>
<reference evidence="2 3" key="1">
    <citation type="submission" date="2017-06" db="EMBL/GenBank/DDBJ databases">
        <authorList>
            <person name="Kim H.J."/>
            <person name="Triplett B.A."/>
        </authorList>
    </citation>
    <scope>NUCLEOTIDE SEQUENCE [LARGE SCALE GENOMIC DNA]</scope>
    <source>
        <strain evidence="2 3">DSM 29150</strain>
    </source>
</reference>
<dbReference type="Proteomes" id="UP000198384">
    <property type="component" value="Unassembled WGS sequence"/>
</dbReference>
<dbReference type="RefSeq" id="WP_089381923.1">
    <property type="nucleotide sequence ID" value="NZ_FZNT01000006.1"/>
</dbReference>
<dbReference type="Gene3D" id="3.30.1370.110">
    <property type="match status" value="1"/>
</dbReference>
<dbReference type="EMBL" id="FZNT01000006">
    <property type="protein sequence ID" value="SNR59973.1"/>
    <property type="molecule type" value="Genomic_DNA"/>
</dbReference>
<evidence type="ECO:0000313" key="2">
    <source>
        <dbReference type="EMBL" id="SNR59973.1"/>
    </source>
</evidence>
<protein>
    <recommendedName>
        <fullName evidence="1">Smr domain-containing protein</fullName>
    </recommendedName>
</protein>
<dbReference type="InterPro" id="IPR002625">
    <property type="entry name" value="Smr_dom"/>
</dbReference>